<dbReference type="InterPro" id="IPR028098">
    <property type="entry name" value="Glyco_trans_4-like_N"/>
</dbReference>
<evidence type="ECO:0000259" key="2">
    <source>
        <dbReference type="Pfam" id="PF13439"/>
    </source>
</evidence>
<evidence type="ECO:0008006" key="5">
    <source>
        <dbReference type="Google" id="ProtNLM"/>
    </source>
</evidence>
<dbReference type="PANTHER" id="PTHR45947">
    <property type="entry name" value="SULFOQUINOVOSYL TRANSFERASE SQD2"/>
    <property type="match status" value="1"/>
</dbReference>
<proteinExistence type="predicted"/>
<dbReference type="PANTHER" id="PTHR45947:SF13">
    <property type="entry name" value="TRANSFERASE"/>
    <property type="match status" value="1"/>
</dbReference>
<organism evidence="3 4">
    <name type="scientific">Cytobacillus kochii</name>
    <dbReference type="NCBI Taxonomy" id="859143"/>
    <lineage>
        <taxon>Bacteria</taxon>
        <taxon>Bacillati</taxon>
        <taxon>Bacillota</taxon>
        <taxon>Bacilli</taxon>
        <taxon>Bacillales</taxon>
        <taxon>Bacillaceae</taxon>
        <taxon>Cytobacillus</taxon>
    </lineage>
</organism>
<dbReference type="InterPro" id="IPR001296">
    <property type="entry name" value="Glyco_trans_1"/>
</dbReference>
<name>A0A248TLH3_9BACI</name>
<dbReference type="Pfam" id="PF00534">
    <property type="entry name" value="Glycos_transf_1"/>
    <property type="match status" value="1"/>
</dbReference>
<evidence type="ECO:0000313" key="4">
    <source>
        <dbReference type="Proteomes" id="UP000215137"/>
    </source>
</evidence>
<gene>
    <name evidence="3" type="ORF">CKF48_17880</name>
</gene>
<dbReference type="Proteomes" id="UP000215137">
    <property type="component" value="Chromosome"/>
</dbReference>
<protein>
    <recommendedName>
        <fullName evidence="5">Glycoside hydrolase</fullName>
    </recommendedName>
</protein>
<dbReference type="Gene3D" id="3.40.50.2000">
    <property type="entry name" value="Glycogen Phosphorylase B"/>
    <property type="match status" value="2"/>
</dbReference>
<dbReference type="SUPFAM" id="SSF53756">
    <property type="entry name" value="UDP-Glycosyltransferase/glycogen phosphorylase"/>
    <property type="match status" value="1"/>
</dbReference>
<dbReference type="KEGG" id="bko:CKF48_17880"/>
<evidence type="ECO:0000259" key="1">
    <source>
        <dbReference type="Pfam" id="PF00534"/>
    </source>
</evidence>
<dbReference type="CDD" id="cd03801">
    <property type="entry name" value="GT4_PimA-like"/>
    <property type="match status" value="1"/>
</dbReference>
<feature type="domain" description="Glycosyl transferase family 1" evidence="1">
    <location>
        <begin position="202"/>
        <end position="361"/>
    </location>
</feature>
<evidence type="ECO:0000313" key="3">
    <source>
        <dbReference type="EMBL" id="ASV69002.1"/>
    </source>
</evidence>
<dbReference type="OrthoDB" id="9803279at2"/>
<dbReference type="EMBL" id="CP022983">
    <property type="protein sequence ID" value="ASV69002.1"/>
    <property type="molecule type" value="Genomic_DNA"/>
</dbReference>
<accession>A0A248TLH3</accession>
<dbReference type="AlphaFoldDB" id="A0A248TLH3"/>
<dbReference type="GO" id="GO:0016757">
    <property type="term" value="F:glycosyltransferase activity"/>
    <property type="evidence" value="ECO:0007669"/>
    <property type="project" value="InterPro"/>
</dbReference>
<dbReference type="Pfam" id="PF13439">
    <property type="entry name" value="Glyco_transf_4"/>
    <property type="match status" value="1"/>
</dbReference>
<reference evidence="3 4" key="1">
    <citation type="submission" date="2017-08" db="EMBL/GenBank/DDBJ databases">
        <title>Complete Genome Sequence of Bacillus kochii Oregon-R-modENCODE STRAIN BDGP4, isolated from Drosophila melanogaster gut.</title>
        <authorList>
            <person name="Wan K.H."/>
            <person name="Yu C."/>
            <person name="Park S."/>
            <person name="Hammonds A.S."/>
            <person name="Booth B.W."/>
            <person name="Celniker S.E."/>
        </authorList>
    </citation>
    <scope>NUCLEOTIDE SEQUENCE [LARGE SCALE GENOMIC DNA]</scope>
    <source>
        <strain evidence="3 4">BDGP4</strain>
    </source>
</reference>
<feature type="domain" description="Glycosyltransferase subfamily 4-like N-terminal" evidence="2">
    <location>
        <begin position="17"/>
        <end position="187"/>
    </location>
</feature>
<dbReference type="InterPro" id="IPR050194">
    <property type="entry name" value="Glycosyltransferase_grp1"/>
</dbReference>
<sequence length="393" mass="44944">MTESILLLSWEYPPYIVGGLGRHVSELARSLAQEKVSVHVLTVKRHEVDEEFEVQNNVVIHRVAPLMQTGSFLHWVASVNLAMEEKARALIEQNGIEMIHAHDWIVAASSIILKKRMDIPLIATIHSTEAGRHNGIHTESQSFIDRQEKLLMAYADHLVVCSHFMRNELLHKYQQPSSTISIIPNGVSKPMKKDRNLQFHFAQHRPYLFSLGRMVEEKGFDILIALAEKLKRKNTNLKIIVAGEGPLLSYYRQKVRAKQIDEWIQFIGYVDEYERDNWMEYASLAIFPSLYEPFGIVALEAMAAGLPVVLAKTGGFSEIIIENESGLFFDPRDVVNLESKIDSLLLKPNFRSQIVSAAQKRIKTEFSWQSVAKQTLKVYRIHGRVNKFQRKGD</sequence>
<dbReference type="RefSeq" id="WP_095372567.1">
    <property type="nucleotide sequence ID" value="NZ_CP022983.1"/>
</dbReference>
<keyword evidence="4" id="KW-1185">Reference proteome</keyword>